<keyword evidence="5" id="KW-1003">Cell membrane</keyword>
<organism evidence="6 7">
    <name type="scientific">Acidovorax soli</name>
    <dbReference type="NCBI Taxonomy" id="592050"/>
    <lineage>
        <taxon>Bacteria</taxon>
        <taxon>Pseudomonadati</taxon>
        <taxon>Pseudomonadota</taxon>
        <taxon>Betaproteobacteria</taxon>
        <taxon>Burkholderiales</taxon>
        <taxon>Comamonadaceae</taxon>
        <taxon>Acidovorax</taxon>
    </lineage>
</organism>
<comment type="similarity">
    <text evidence="5">Belongs to the 4-toluene sulfonate uptake permease (TSUP) (TC 2.A.102) family.</text>
</comment>
<dbReference type="AlphaFoldDB" id="A0A1H3ZE30"/>
<proteinExistence type="inferred from homology"/>
<evidence type="ECO:0000256" key="5">
    <source>
        <dbReference type="RuleBase" id="RU363041"/>
    </source>
</evidence>
<evidence type="ECO:0000313" key="6">
    <source>
        <dbReference type="EMBL" id="SEA21768.1"/>
    </source>
</evidence>
<name>A0A1H3ZE30_9BURK</name>
<dbReference type="Proteomes" id="UP000199002">
    <property type="component" value="Unassembled WGS sequence"/>
</dbReference>
<dbReference type="PANTHER" id="PTHR43483:SF3">
    <property type="entry name" value="MEMBRANE TRANSPORTER PROTEIN HI_0806-RELATED"/>
    <property type="match status" value="1"/>
</dbReference>
<feature type="transmembrane region" description="Helical" evidence="5">
    <location>
        <begin position="50"/>
        <end position="71"/>
    </location>
</feature>
<evidence type="ECO:0000256" key="3">
    <source>
        <dbReference type="ARBA" id="ARBA00022989"/>
    </source>
</evidence>
<dbReference type="EMBL" id="FNQJ01000007">
    <property type="protein sequence ID" value="SEA21768.1"/>
    <property type="molecule type" value="Genomic_DNA"/>
</dbReference>
<sequence length="272" mass="28066">MMLEPLLVVELAILGLGTGFLAGLLGIGGGMLLVPFMTYILGHQQVPPDLAVKMAIATSMATIMFTSVSSVRAHHKRGAVRWDIVRRLAPGIVIGGLVASLGVFALLKGAFLAIFFGLFVSFSAFQMFRDKKPAPSRQMPGTSGQLAAGGVIGFLSGLVGAGGGFVSVPFMTWCNVAIHNAVATSAALGFPIALANVVGYAVGGQSVAGLPSGSLGYIWLPALAVIATCSVLTAPLGARAAHQLPVKQLKRVFASLLLMLAAYMLWKGVAAF</sequence>
<evidence type="ECO:0000313" key="7">
    <source>
        <dbReference type="Proteomes" id="UP000199002"/>
    </source>
</evidence>
<feature type="transmembrane region" description="Helical" evidence="5">
    <location>
        <begin position="92"/>
        <end position="125"/>
    </location>
</feature>
<feature type="transmembrane region" description="Helical" evidence="5">
    <location>
        <begin position="145"/>
        <end position="170"/>
    </location>
</feature>
<feature type="transmembrane region" description="Helical" evidence="5">
    <location>
        <begin position="215"/>
        <end position="237"/>
    </location>
</feature>
<evidence type="ECO:0000256" key="4">
    <source>
        <dbReference type="ARBA" id="ARBA00023136"/>
    </source>
</evidence>
<protein>
    <recommendedName>
        <fullName evidence="5">Probable membrane transporter protein</fullName>
    </recommendedName>
</protein>
<dbReference type="InterPro" id="IPR002781">
    <property type="entry name" value="TM_pro_TauE-like"/>
</dbReference>
<keyword evidence="3 5" id="KW-1133">Transmembrane helix</keyword>
<keyword evidence="2 5" id="KW-0812">Transmembrane</keyword>
<evidence type="ECO:0000256" key="1">
    <source>
        <dbReference type="ARBA" id="ARBA00004141"/>
    </source>
</evidence>
<dbReference type="GO" id="GO:0005886">
    <property type="term" value="C:plasma membrane"/>
    <property type="evidence" value="ECO:0007669"/>
    <property type="project" value="UniProtKB-SubCell"/>
</dbReference>
<dbReference type="Pfam" id="PF01925">
    <property type="entry name" value="TauE"/>
    <property type="match status" value="1"/>
</dbReference>
<keyword evidence="7" id="KW-1185">Reference proteome</keyword>
<dbReference type="STRING" id="592050.SAMN05421875_107101"/>
<evidence type="ECO:0000256" key="2">
    <source>
        <dbReference type="ARBA" id="ARBA00022692"/>
    </source>
</evidence>
<comment type="subcellular location">
    <subcellularLocation>
        <location evidence="5">Cell membrane</location>
        <topology evidence="5">Multi-pass membrane protein</topology>
    </subcellularLocation>
    <subcellularLocation>
        <location evidence="1">Membrane</location>
        <topology evidence="1">Multi-pass membrane protein</topology>
    </subcellularLocation>
</comment>
<feature type="transmembrane region" description="Helical" evidence="5">
    <location>
        <begin position="182"/>
        <end position="203"/>
    </location>
</feature>
<accession>A0A1H3ZE30</accession>
<dbReference type="PANTHER" id="PTHR43483">
    <property type="entry name" value="MEMBRANE TRANSPORTER PROTEIN HI_0806-RELATED"/>
    <property type="match status" value="1"/>
</dbReference>
<reference evidence="7" key="1">
    <citation type="submission" date="2016-10" db="EMBL/GenBank/DDBJ databases">
        <authorList>
            <person name="Varghese N."/>
            <person name="Submissions S."/>
        </authorList>
    </citation>
    <scope>NUCLEOTIDE SEQUENCE [LARGE SCALE GENOMIC DNA]</scope>
    <source>
        <strain evidence="7">DSM 25157</strain>
    </source>
</reference>
<feature type="transmembrane region" description="Helical" evidence="5">
    <location>
        <begin position="249"/>
        <end position="266"/>
    </location>
</feature>
<keyword evidence="4 5" id="KW-0472">Membrane</keyword>
<gene>
    <name evidence="6" type="ORF">SAMN05421875_107101</name>
</gene>
<feature type="transmembrane region" description="Helical" evidence="5">
    <location>
        <begin position="12"/>
        <end position="38"/>
    </location>
</feature>